<feature type="compositionally biased region" description="Pro residues" evidence="4">
    <location>
        <begin position="484"/>
        <end position="494"/>
    </location>
</feature>
<feature type="domain" description="Serine-threonine protein phosphatase N-terminal" evidence="5">
    <location>
        <begin position="362"/>
        <end position="393"/>
    </location>
</feature>
<evidence type="ECO:0000256" key="1">
    <source>
        <dbReference type="ARBA" id="ARBA00022723"/>
    </source>
</evidence>
<keyword evidence="2" id="KW-0378">Hydrolase</keyword>
<proteinExistence type="predicted"/>
<keyword evidence="3" id="KW-0464">Manganese</keyword>
<keyword evidence="7" id="KW-1185">Reference proteome</keyword>
<evidence type="ECO:0000256" key="3">
    <source>
        <dbReference type="ARBA" id="ARBA00023211"/>
    </source>
</evidence>
<sequence>MEHCSSPQTPSTPIRGTGSYAIPTASCTECHQTVSTLLITMSWGTALANYENEKYFQETLQANSEDENYFKDRETVISSLTARSLHSHHKRILRRSNQQIKRKSSIDATNREIIATYKASWTTFKNQQMKRKSSLDTTNHEILATYKASGTTFKTLQANSEDENYFKVGVNKLKASVSTGFISFDPSRKFIRDATLARFTKTLKCHYTMFNKRKNQQMKRKSSFDATNHEILATYKALGTTFKLKSQTNRRYNRFTLLANLKDEKYFKVGVNKFKASDLTVFNSFNPSQKVHKKSQTNQRYNRFVTRRDSFLLFRPQCQKTRLANSVDEMYFKTRFVTVDNNAKRLYWLIRRTKSITRWIGHKAVQLSEGEIWHLSVVSRQIFLSQLVLLELQDPIKLCDSLTPGTNREVRDLDKVEKSRKCNRDTFPGVLGSPWLIVAVCTRPNLSLNIQPTMRNQKASTKPVRDKNPSSATQQVSYMSEPFSPFPPPAVQQD</sequence>
<evidence type="ECO:0000313" key="7">
    <source>
        <dbReference type="Proteomes" id="UP001417504"/>
    </source>
</evidence>
<gene>
    <name evidence="6" type="ORF">Sjap_003070</name>
</gene>
<evidence type="ECO:0000313" key="6">
    <source>
        <dbReference type="EMBL" id="KAK9155590.1"/>
    </source>
</evidence>
<comment type="caution">
    <text evidence="6">The sequence shown here is derived from an EMBL/GenBank/DDBJ whole genome shotgun (WGS) entry which is preliminary data.</text>
</comment>
<dbReference type="GO" id="GO:0046872">
    <property type="term" value="F:metal ion binding"/>
    <property type="evidence" value="ECO:0007669"/>
    <property type="project" value="UniProtKB-KW"/>
</dbReference>
<name>A0AAP0PUQ5_9MAGN</name>
<dbReference type="EMBL" id="JBBNAE010000001">
    <property type="protein sequence ID" value="KAK9155590.1"/>
    <property type="molecule type" value="Genomic_DNA"/>
</dbReference>
<evidence type="ECO:0000256" key="4">
    <source>
        <dbReference type="SAM" id="MobiDB-lite"/>
    </source>
</evidence>
<dbReference type="AlphaFoldDB" id="A0AAP0PUQ5"/>
<feature type="region of interest" description="Disordered" evidence="4">
    <location>
        <begin position="454"/>
        <end position="494"/>
    </location>
</feature>
<protein>
    <recommendedName>
        <fullName evidence="5">Serine-threonine protein phosphatase N-terminal domain-containing protein</fullName>
    </recommendedName>
</protein>
<reference evidence="6 7" key="1">
    <citation type="submission" date="2024-01" db="EMBL/GenBank/DDBJ databases">
        <title>Genome assemblies of Stephania.</title>
        <authorList>
            <person name="Yang L."/>
        </authorList>
    </citation>
    <scope>NUCLEOTIDE SEQUENCE [LARGE SCALE GENOMIC DNA]</scope>
    <source>
        <strain evidence="6">QJT</strain>
        <tissue evidence="6">Leaf</tissue>
    </source>
</reference>
<organism evidence="6 7">
    <name type="scientific">Stephania japonica</name>
    <dbReference type="NCBI Taxonomy" id="461633"/>
    <lineage>
        <taxon>Eukaryota</taxon>
        <taxon>Viridiplantae</taxon>
        <taxon>Streptophyta</taxon>
        <taxon>Embryophyta</taxon>
        <taxon>Tracheophyta</taxon>
        <taxon>Spermatophyta</taxon>
        <taxon>Magnoliopsida</taxon>
        <taxon>Ranunculales</taxon>
        <taxon>Menispermaceae</taxon>
        <taxon>Menispermoideae</taxon>
        <taxon>Cissampelideae</taxon>
        <taxon>Stephania</taxon>
    </lineage>
</organism>
<dbReference type="Pfam" id="PF16891">
    <property type="entry name" value="STPPase_N"/>
    <property type="match status" value="1"/>
</dbReference>
<dbReference type="Proteomes" id="UP001417504">
    <property type="component" value="Unassembled WGS sequence"/>
</dbReference>
<evidence type="ECO:0000256" key="2">
    <source>
        <dbReference type="ARBA" id="ARBA00022801"/>
    </source>
</evidence>
<accession>A0AAP0PUQ5</accession>
<keyword evidence="1" id="KW-0479">Metal-binding</keyword>
<evidence type="ECO:0000259" key="5">
    <source>
        <dbReference type="Pfam" id="PF16891"/>
    </source>
</evidence>
<feature type="compositionally biased region" description="Polar residues" evidence="4">
    <location>
        <begin position="469"/>
        <end position="478"/>
    </location>
</feature>
<dbReference type="InterPro" id="IPR031675">
    <property type="entry name" value="STPPase_N"/>
</dbReference>
<dbReference type="GO" id="GO:0016787">
    <property type="term" value="F:hydrolase activity"/>
    <property type="evidence" value="ECO:0007669"/>
    <property type="project" value="UniProtKB-KW"/>
</dbReference>